<keyword evidence="1" id="KW-0472">Membrane</keyword>
<gene>
    <name evidence="2" type="ORF">HDA42_005752</name>
</gene>
<protein>
    <submittedName>
        <fullName evidence="2">Uncharacterized protein</fullName>
    </submittedName>
</protein>
<keyword evidence="3" id="KW-1185">Reference proteome</keyword>
<accession>A0A7W3NTS1</accession>
<dbReference type="RefSeq" id="WP_182776939.1">
    <property type="nucleotide sequence ID" value="NZ_BAAAHW010000001.1"/>
</dbReference>
<evidence type="ECO:0000313" key="3">
    <source>
        <dbReference type="Proteomes" id="UP000577386"/>
    </source>
</evidence>
<organism evidence="2 3">
    <name type="scientific">Streptomyces murinus</name>
    <dbReference type="NCBI Taxonomy" id="33900"/>
    <lineage>
        <taxon>Bacteria</taxon>
        <taxon>Bacillati</taxon>
        <taxon>Actinomycetota</taxon>
        <taxon>Actinomycetes</taxon>
        <taxon>Kitasatosporales</taxon>
        <taxon>Streptomycetaceae</taxon>
        <taxon>Streptomyces</taxon>
    </lineage>
</organism>
<comment type="caution">
    <text evidence="2">The sequence shown here is derived from an EMBL/GenBank/DDBJ whole genome shotgun (WGS) entry which is preliminary data.</text>
</comment>
<keyword evidence="1" id="KW-1133">Transmembrane helix</keyword>
<name>A0A7W3NTS1_STRMR</name>
<feature type="transmembrane region" description="Helical" evidence="1">
    <location>
        <begin position="29"/>
        <end position="50"/>
    </location>
</feature>
<dbReference type="EMBL" id="JACJIJ010000002">
    <property type="protein sequence ID" value="MBA9056574.1"/>
    <property type="molecule type" value="Genomic_DNA"/>
</dbReference>
<keyword evidence="1" id="KW-0812">Transmembrane</keyword>
<proteinExistence type="predicted"/>
<dbReference type="AlphaFoldDB" id="A0A7W3NTS1"/>
<evidence type="ECO:0000313" key="2">
    <source>
        <dbReference type="EMBL" id="MBA9056574.1"/>
    </source>
</evidence>
<reference evidence="2 3" key="1">
    <citation type="submission" date="2020-08" db="EMBL/GenBank/DDBJ databases">
        <title>Sequencing the genomes of 1000 actinobacteria strains.</title>
        <authorList>
            <person name="Klenk H.-P."/>
        </authorList>
    </citation>
    <scope>NUCLEOTIDE SEQUENCE [LARGE SCALE GENOMIC DNA]</scope>
    <source>
        <strain evidence="2 3">DSM 41827</strain>
    </source>
</reference>
<evidence type="ECO:0000256" key="1">
    <source>
        <dbReference type="SAM" id="Phobius"/>
    </source>
</evidence>
<sequence>MTVVLSILFGAVAGALVTAASSLGRRGRPSNVLSGLIALVLALPFLWWWAWRTDQFPATFGTLAVAEIAWQTHLRRQRRHPGSS</sequence>
<dbReference type="Proteomes" id="UP000577386">
    <property type="component" value="Unassembled WGS sequence"/>
</dbReference>
<dbReference type="GeneID" id="93977040"/>